<comment type="caution">
    <text evidence="6">The sequence shown here is derived from an EMBL/GenBank/DDBJ whole genome shotgun (WGS) entry which is preliminary data.</text>
</comment>
<protein>
    <recommendedName>
        <fullName evidence="8">WD repeat-containing protein 55 homolog</fullName>
    </recommendedName>
</protein>
<keyword evidence="4" id="KW-0040">ANK repeat</keyword>
<name>A0A5N4ABZ3_PHOPY</name>
<dbReference type="InterPro" id="IPR002110">
    <property type="entry name" value="Ankyrin_rpt"/>
</dbReference>
<dbReference type="FunCoup" id="A0A5N4ABZ3">
    <property type="interactions" value="18"/>
</dbReference>
<dbReference type="Pfam" id="PF13857">
    <property type="entry name" value="Ank_5"/>
    <property type="match status" value="1"/>
</dbReference>
<evidence type="ECO:0008006" key="8">
    <source>
        <dbReference type="Google" id="ProtNLM"/>
    </source>
</evidence>
<dbReference type="SUPFAM" id="SSF50978">
    <property type="entry name" value="WD40 repeat-like"/>
    <property type="match status" value="1"/>
</dbReference>
<evidence type="ECO:0000256" key="2">
    <source>
        <dbReference type="ARBA" id="ARBA00022574"/>
    </source>
</evidence>
<dbReference type="PROSITE" id="PS50082">
    <property type="entry name" value="WD_REPEATS_2"/>
    <property type="match status" value="2"/>
</dbReference>
<keyword evidence="7" id="KW-1185">Reference proteome</keyword>
<dbReference type="SMART" id="SM00248">
    <property type="entry name" value="ANK"/>
    <property type="match status" value="8"/>
</dbReference>
<dbReference type="FunFam" id="1.25.40.20:FF:000466">
    <property type="entry name" value="Mann-cup, isoform B"/>
    <property type="match status" value="1"/>
</dbReference>
<dbReference type="Gene3D" id="1.25.40.20">
    <property type="entry name" value="Ankyrin repeat-containing domain"/>
    <property type="match status" value="3"/>
</dbReference>
<dbReference type="Pfam" id="PF00400">
    <property type="entry name" value="WD40"/>
    <property type="match status" value="2"/>
</dbReference>
<dbReference type="PROSITE" id="PS50294">
    <property type="entry name" value="WD_REPEATS_REGION"/>
    <property type="match status" value="2"/>
</dbReference>
<dbReference type="InterPro" id="IPR019775">
    <property type="entry name" value="WD40_repeat_CS"/>
</dbReference>
<feature type="repeat" description="ANK" evidence="4">
    <location>
        <begin position="721"/>
        <end position="753"/>
    </location>
</feature>
<dbReference type="EMBL" id="VVIM01000008">
    <property type="protein sequence ID" value="KAB0794809.1"/>
    <property type="molecule type" value="Genomic_DNA"/>
</dbReference>
<evidence type="ECO:0000256" key="4">
    <source>
        <dbReference type="PROSITE-ProRule" id="PRU00023"/>
    </source>
</evidence>
<dbReference type="PROSITE" id="PS50297">
    <property type="entry name" value="ANK_REP_REGION"/>
    <property type="match status" value="4"/>
</dbReference>
<dbReference type="GO" id="GO:0080008">
    <property type="term" value="C:Cul4-RING E3 ubiquitin ligase complex"/>
    <property type="evidence" value="ECO:0007669"/>
    <property type="project" value="TreeGrafter"/>
</dbReference>
<dbReference type="SUPFAM" id="SSF48403">
    <property type="entry name" value="Ankyrin repeat"/>
    <property type="match status" value="1"/>
</dbReference>
<evidence type="ECO:0000256" key="1">
    <source>
        <dbReference type="ARBA" id="ARBA00005903"/>
    </source>
</evidence>
<proteinExistence type="inferred from homology"/>
<dbReference type="PANTHER" id="PTHR14588">
    <property type="entry name" value="DDB1- AND CUL4-ASSOCIATED FACTOR 10"/>
    <property type="match status" value="1"/>
</dbReference>
<reference evidence="6 7" key="1">
    <citation type="journal article" date="2018" name="Elife">
        <title>Firefly genomes illuminate parallel origins of bioluminescence in beetles.</title>
        <authorList>
            <person name="Fallon T.R."/>
            <person name="Lower S.E."/>
            <person name="Chang C.H."/>
            <person name="Bessho-Uehara M."/>
            <person name="Martin G.J."/>
            <person name="Bewick A.J."/>
            <person name="Behringer M."/>
            <person name="Debat H.J."/>
            <person name="Wong I."/>
            <person name="Day J.C."/>
            <person name="Suvorov A."/>
            <person name="Silva C.J."/>
            <person name="Stanger-Hall K.F."/>
            <person name="Hall D.W."/>
            <person name="Schmitz R.J."/>
            <person name="Nelson D.R."/>
            <person name="Lewis S.M."/>
            <person name="Shigenobu S."/>
            <person name="Bybee S.M."/>
            <person name="Larracuente A.M."/>
            <person name="Oba Y."/>
            <person name="Weng J.K."/>
        </authorList>
    </citation>
    <scope>NUCLEOTIDE SEQUENCE [LARGE SCALE GENOMIC DNA]</scope>
    <source>
        <strain evidence="6">1611_PpyrPB1</strain>
        <tissue evidence="6">Whole body</tissue>
    </source>
</reference>
<keyword evidence="3" id="KW-0677">Repeat</keyword>
<feature type="repeat" description="ANK" evidence="4">
    <location>
        <begin position="1080"/>
        <end position="1114"/>
    </location>
</feature>
<comment type="similarity">
    <text evidence="1">Belongs to the WD repeat DCAF10 family.</text>
</comment>
<dbReference type="PROSITE" id="PS50088">
    <property type="entry name" value="ANK_REPEAT"/>
    <property type="match status" value="4"/>
</dbReference>
<feature type="repeat" description="WD" evidence="5">
    <location>
        <begin position="99"/>
        <end position="139"/>
    </location>
</feature>
<keyword evidence="2 5" id="KW-0853">WD repeat</keyword>
<dbReference type="InParanoid" id="A0A5N4ABZ3"/>
<dbReference type="InterPro" id="IPR036770">
    <property type="entry name" value="Ankyrin_rpt-contain_sf"/>
</dbReference>
<dbReference type="InterPro" id="IPR036322">
    <property type="entry name" value="WD40_repeat_dom_sf"/>
</dbReference>
<sequence>MSRISYKYFSPSIINYKMLRNRELGLKPTLGYSDDIYRKVYSNMDAYLSNIPMQRFTADQGAIFNLEFSLDGKLLVAACEERSVLLFDASDQRQIKKVSEAHCSCVNCVRFLDDHTFATCSDDNTVKLWDTRKLKTELRTYRGHANWVKNIEYLEKDQIMITSAFDGNVYAWDLKNCSESSTIYNNVFVMNGLMRTKLTPDGTKMIICTTSGYIIIIHDLNLATLSNDLKSFRPHLYRLMQLSDQTFPSATIYNHLFKQDRKSNRLEFIDDFPNEAEVISSLQIHPMGWCALSRSITSDESEEWTSVHDIQTRNPRDYEEAYRYIHEPAIEEDEEELSENVNRRPTDIWMGFLTNDDLNAYRNSPLLNIPENFHSTMGVINSGIIGQDIFKRHFRNRPEDRNRIILNLPRLTHFIKEKSVGKGYIKELCFSSDGRIICSPYDTGIRLLGFNDQMQELCYCVPNQPRELYTIAEMNNYHPDVVVSCKFNPRHYQLVSGCLGGEIVWYKPILFFKDGGEGVEDVPCPGRASTSRTDDMCDIPKVVTDDQKHGSPGAKLSYNLRTRLEKFPLEIRAEIVNRVKGGCAPLFIACKRGQTDVVEYLITVCQANLEQKGLYEVPDERSVHYATPLWCAAVSGKLSVVQRLVHYGADINSVSDTGSTPVRSACFMTHLEIVHYLVEHGADINRANYNGGTCLINSVQSVVLCNFLLNHGANVNARDIQSKTALHYAIQEHRLETTQLLIKHGADYFAKSRFGDDALRTACLKGAIRIFDYLINTIDYATEVLVNAYELLGSTFIHEHNDIVGALHHWRTAIYLRESESNLLPKTPIMHPRASFRYQKEFASSEELDNAMTDLDSIRIQSLLVTERILGPYHKDTVFRLMFRGASYVDVLRFQRCIDLWRRALEIRIEKDTILYSDTCFTAQALVKLMVDFNERCKNNELAECNDEQRFEDVIAVYELLVEDLEEARELAIVQPSHKRQVEGFDRILRCITHLIYLMIQIGNTYEKKVFIQRLVVNIRRINPKTITTEDSLLHLCVSKLNTLRSNYFMDEESIPIFPQRDVIELLLDCGFDVNARNGSNSTPLHIASSSYNFNSWLIKLLLDYGAHIDQPNSSGKRPTELLALNPLNDVYVLNYITLKCLCATVINKYKICYRNQVPKSLEYLIQQHEH</sequence>
<feature type="repeat" description="ANK" evidence="4">
    <location>
        <begin position="657"/>
        <end position="689"/>
    </location>
</feature>
<feature type="repeat" description="WD" evidence="5">
    <location>
        <begin position="141"/>
        <end position="182"/>
    </location>
</feature>
<dbReference type="InterPro" id="IPR001680">
    <property type="entry name" value="WD40_rpt"/>
</dbReference>
<dbReference type="Gene3D" id="2.130.10.10">
    <property type="entry name" value="YVTN repeat-like/Quinoprotein amine dehydrogenase"/>
    <property type="match status" value="1"/>
</dbReference>
<dbReference type="Proteomes" id="UP000327044">
    <property type="component" value="Unassembled WGS sequence"/>
</dbReference>
<dbReference type="Pfam" id="PF12796">
    <property type="entry name" value="Ank_2"/>
    <property type="match status" value="2"/>
</dbReference>
<gene>
    <name evidence="6" type="ORF">PPYR_11648</name>
</gene>
<organism evidence="6 7">
    <name type="scientific">Photinus pyralis</name>
    <name type="common">Common eastern firefly</name>
    <name type="synonym">Lampyris pyralis</name>
    <dbReference type="NCBI Taxonomy" id="7054"/>
    <lineage>
        <taxon>Eukaryota</taxon>
        <taxon>Metazoa</taxon>
        <taxon>Ecdysozoa</taxon>
        <taxon>Arthropoda</taxon>
        <taxon>Hexapoda</taxon>
        <taxon>Insecta</taxon>
        <taxon>Pterygota</taxon>
        <taxon>Neoptera</taxon>
        <taxon>Endopterygota</taxon>
        <taxon>Coleoptera</taxon>
        <taxon>Polyphaga</taxon>
        <taxon>Elateriformia</taxon>
        <taxon>Elateroidea</taxon>
        <taxon>Lampyridae</taxon>
        <taxon>Lampyrinae</taxon>
        <taxon>Photinus</taxon>
    </lineage>
</organism>
<dbReference type="SMART" id="SM00320">
    <property type="entry name" value="WD40"/>
    <property type="match status" value="4"/>
</dbReference>
<evidence type="ECO:0000256" key="3">
    <source>
        <dbReference type="ARBA" id="ARBA00022737"/>
    </source>
</evidence>
<accession>A0A5N4ABZ3</accession>
<evidence type="ECO:0000313" key="7">
    <source>
        <dbReference type="Proteomes" id="UP000327044"/>
    </source>
</evidence>
<evidence type="ECO:0000256" key="5">
    <source>
        <dbReference type="PROSITE-ProRule" id="PRU00221"/>
    </source>
</evidence>
<feature type="repeat" description="ANK" evidence="4">
    <location>
        <begin position="624"/>
        <end position="656"/>
    </location>
</feature>
<dbReference type="PANTHER" id="PTHR14588:SF2">
    <property type="entry name" value="DDB1- AND CUL4-ASSOCIATED FACTOR 10"/>
    <property type="match status" value="1"/>
</dbReference>
<evidence type="ECO:0000313" key="6">
    <source>
        <dbReference type="EMBL" id="KAB0794809.1"/>
    </source>
</evidence>
<dbReference type="PROSITE" id="PS00678">
    <property type="entry name" value="WD_REPEATS_1"/>
    <property type="match status" value="1"/>
</dbReference>
<dbReference type="AlphaFoldDB" id="A0A5N4ABZ3"/>
<dbReference type="InterPro" id="IPR015943">
    <property type="entry name" value="WD40/YVTN_repeat-like_dom_sf"/>
</dbReference>
<dbReference type="InterPro" id="IPR039085">
    <property type="entry name" value="DCA10"/>
</dbReference>